<accession>A0A1U9NN69</accession>
<dbReference type="Pfam" id="PF20258">
    <property type="entry name" value="tRNA_Me_trans_C"/>
    <property type="match status" value="1"/>
</dbReference>
<keyword evidence="1 9" id="KW-0820">tRNA-binding</keyword>
<feature type="binding site" evidence="9">
    <location>
        <position position="36"/>
    </location>
    <ligand>
        <name>ATP</name>
        <dbReference type="ChEBI" id="CHEBI:30616"/>
    </ligand>
</feature>
<evidence type="ECO:0000313" key="12">
    <source>
        <dbReference type="EMBL" id="AQT69060.1"/>
    </source>
</evidence>
<comment type="subcellular location">
    <subcellularLocation>
        <location evidence="9">Cytoplasm</location>
    </subcellularLocation>
</comment>
<sequence>MSEKKKVLIAMSGGVDSSVAAALLLKKGYECEGAFMVTNDHAQGACADAQQIAKQLGIILHVLDLRKDFENIIDYFCDEYRRARTPNPCVYCNREIKFGRLWKFALEQGCDFIATGHYIEIEHESDNAAIYETSNSAKDQSYVLAMIDKQVVPHILLPISSREKDQTRQLAAEFGFHIENKPDSQEICFIPDDDHIALLEERCPDLSRRGRIEDIDGNKLADHPGIHRYTIGQRRGLGVAMGKPAYVSKLDAQSNTVTLAEKPAVLKRELFGSGTNWLIDTPSEPFRAKVKVRYNHKGQTCTVYPDGDKVRVCFDEPVFAITPGQTAAIYVEQKGRWRLVGGAWIDSSD</sequence>
<dbReference type="GO" id="GO:0002143">
    <property type="term" value="P:tRNA wobble position uridine thiolation"/>
    <property type="evidence" value="ECO:0007669"/>
    <property type="project" value="TreeGrafter"/>
</dbReference>
<protein>
    <recommendedName>
        <fullName evidence="9">tRNA-specific 2-thiouridylase MnmA</fullName>
        <ecNumber evidence="9">2.8.1.13</ecNumber>
    </recommendedName>
</protein>
<reference evidence="13" key="1">
    <citation type="submission" date="2017-02" db="EMBL/GenBank/DDBJ databases">
        <title>Comparative genomics and description of representatives of a novel lineage of planctomycetes thriving in anoxic sediments.</title>
        <authorList>
            <person name="Spring S."/>
            <person name="Bunk B."/>
            <person name="Sproer C."/>
        </authorList>
    </citation>
    <scope>NUCLEOTIDE SEQUENCE [LARGE SCALE GENOMIC DNA]</scope>
    <source>
        <strain evidence="13">ST-NAGAB-D1</strain>
    </source>
</reference>
<dbReference type="AlphaFoldDB" id="A0A1U9NN69"/>
<dbReference type="RefSeq" id="WP_146662571.1">
    <property type="nucleotide sequence ID" value="NZ_CP019791.1"/>
</dbReference>
<comment type="catalytic activity">
    <reaction evidence="8 9">
        <text>S-sulfanyl-L-cysteinyl-[protein] + uridine(34) in tRNA + AH2 + ATP = 2-thiouridine(34) in tRNA + L-cysteinyl-[protein] + A + AMP + diphosphate + H(+)</text>
        <dbReference type="Rhea" id="RHEA:47032"/>
        <dbReference type="Rhea" id="RHEA-COMP:10131"/>
        <dbReference type="Rhea" id="RHEA-COMP:11726"/>
        <dbReference type="Rhea" id="RHEA-COMP:11727"/>
        <dbReference type="Rhea" id="RHEA-COMP:11728"/>
        <dbReference type="ChEBI" id="CHEBI:13193"/>
        <dbReference type="ChEBI" id="CHEBI:15378"/>
        <dbReference type="ChEBI" id="CHEBI:17499"/>
        <dbReference type="ChEBI" id="CHEBI:29950"/>
        <dbReference type="ChEBI" id="CHEBI:30616"/>
        <dbReference type="ChEBI" id="CHEBI:33019"/>
        <dbReference type="ChEBI" id="CHEBI:61963"/>
        <dbReference type="ChEBI" id="CHEBI:65315"/>
        <dbReference type="ChEBI" id="CHEBI:87170"/>
        <dbReference type="ChEBI" id="CHEBI:456215"/>
        <dbReference type="EC" id="2.8.1.13"/>
    </reaction>
</comment>
<feature type="region of interest" description="Interaction with tRNA" evidence="9">
    <location>
        <begin position="293"/>
        <end position="294"/>
    </location>
</feature>
<comment type="similarity">
    <text evidence="9">Belongs to the MnmA/TRMU family.</text>
</comment>
<dbReference type="Pfam" id="PF03054">
    <property type="entry name" value="tRNA_Me_trans"/>
    <property type="match status" value="1"/>
</dbReference>
<feature type="binding site" evidence="9">
    <location>
        <position position="116"/>
    </location>
    <ligand>
        <name>ATP</name>
        <dbReference type="ChEBI" id="CHEBI:30616"/>
    </ligand>
</feature>
<dbReference type="EMBL" id="CP019791">
    <property type="protein sequence ID" value="AQT69060.1"/>
    <property type="molecule type" value="Genomic_DNA"/>
</dbReference>
<dbReference type="EC" id="2.8.1.13" evidence="9"/>
<dbReference type="PANTHER" id="PTHR11933">
    <property type="entry name" value="TRNA 5-METHYLAMINOMETHYL-2-THIOURIDYLATE -METHYLTRANSFERASE"/>
    <property type="match status" value="1"/>
</dbReference>
<evidence type="ECO:0000256" key="7">
    <source>
        <dbReference type="ARBA" id="ARBA00023157"/>
    </source>
</evidence>
<comment type="function">
    <text evidence="9">Catalyzes the 2-thiolation of uridine at the wobble position (U34) of tRNA, leading to the formation of s(2)U34.</text>
</comment>
<evidence type="ECO:0000256" key="1">
    <source>
        <dbReference type="ARBA" id="ARBA00022555"/>
    </source>
</evidence>
<keyword evidence="7" id="KW-1015">Disulfide bond</keyword>
<evidence type="ECO:0000259" key="11">
    <source>
        <dbReference type="Pfam" id="PF20259"/>
    </source>
</evidence>
<dbReference type="Gene3D" id="3.40.50.620">
    <property type="entry name" value="HUPs"/>
    <property type="match status" value="1"/>
</dbReference>
<feature type="domain" description="tRNA-specific 2-thiouridylase MnmA-like central" evidence="11">
    <location>
        <begin position="207"/>
        <end position="260"/>
    </location>
</feature>
<dbReference type="InterPro" id="IPR014729">
    <property type="entry name" value="Rossmann-like_a/b/a_fold"/>
</dbReference>
<evidence type="ECO:0000256" key="2">
    <source>
        <dbReference type="ARBA" id="ARBA00022679"/>
    </source>
</evidence>
<keyword evidence="5 9" id="KW-0067">ATP-binding</keyword>
<dbReference type="GO" id="GO:0103016">
    <property type="term" value="F:tRNA-uridine 2-sulfurtransferase activity"/>
    <property type="evidence" value="ECO:0007669"/>
    <property type="project" value="UniProtKB-EC"/>
</dbReference>
<dbReference type="GO" id="GO:0005524">
    <property type="term" value="F:ATP binding"/>
    <property type="evidence" value="ECO:0007669"/>
    <property type="project" value="UniProtKB-KW"/>
</dbReference>
<evidence type="ECO:0000259" key="10">
    <source>
        <dbReference type="Pfam" id="PF20258"/>
    </source>
</evidence>
<feature type="active site" description="Cysteine persulfide intermediate" evidence="9">
    <location>
        <position position="188"/>
    </location>
</feature>
<keyword evidence="13" id="KW-1185">Reference proteome</keyword>
<evidence type="ECO:0000256" key="3">
    <source>
        <dbReference type="ARBA" id="ARBA00022694"/>
    </source>
</evidence>
<keyword evidence="3 9" id="KW-0819">tRNA processing</keyword>
<dbReference type="InterPro" id="IPR023382">
    <property type="entry name" value="MnmA-like_central_sf"/>
</dbReference>
<comment type="caution">
    <text evidence="9">Lacks conserved residue(s) required for the propagation of feature annotation.</text>
</comment>
<evidence type="ECO:0000256" key="9">
    <source>
        <dbReference type="HAMAP-Rule" id="MF_00144"/>
    </source>
</evidence>
<evidence type="ECO:0000256" key="8">
    <source>
        <dbReference type="ARBA" id="ARBA00051542"/>
    </source>
</evidence>
<gene>
    <name evidence="9 12" type="primary">mnmA</name>
    <name evidence="12" type="ORF">STSP2_02245</name>
</gene>
<proteinExistence type="inferred from homology"/>
<dbReference type="SUPFAM" id="SSF52402">
    <property type="entry name" value="Adenine nucleotide alpha hydrolases-like"/>
    <property type="match status" value="1"/>
</dbReference>
<dbReference type="NCBIfam" id="TIGR00420">
    <property type="entry name" value="trmU"/>
    <property type="match status" value="1"/>
</dbReference>
<dbReference type="FunFam" id="2.30.30.280:FF:000001">
    <property type="entry name" value="tRNA-specific 2-thiouridylase MnmA"/>
    <property type="match status" value="1"/>
</dbReference>
<feature type="domain" description="tRNA-specific 2-thiouridylase MnmA-like C-terminal" evidence="10">
    <location>
        <begin position="269"/>
        <end position="345"/>
    </location>
</feature>
<dbReference type="InterPro" id="IPR046884">
    <property type="entry name" value="MnmA-like_central"/>
</dbReference>
<dbReference type="OrthoDB" id="9800696at2"/>
<feature type="region of interest" description="Interaction with tRNA" evidence="9">
    <location>
        <begin position="138"/>
        <end position="140"/>
    </location>
</feature>
<dbReference type="Pfam" id="PF20259">
    <property type="entry name" value="tRNA_Me_trans_M"/>
    <property type="match status" value="1"/>
</dbReference>
<organism evidence="12 13">
    <name type="scientific">Anaerohalosphaera lusitana</name>
    <dbReference type="NCBI Taxonomy" id="1936003"/>
    <lineage>
        <taxon>Bacteria</taxon>
        <taxon>Pseudomonadati</taxon>
        <taxon>Planctomycetota</taxon>
        <taxon>Phycisphaerae</taxon>
        <taxon>Sedimentisphaerales</taxon>
        <taxon>Anaerohalosphaeraceae</taxon>
        <taxon>Anaerohalosphaera</taxon>
    </lineage>
</organism>
<dbReference type="Gene3D" id="2.40.30.10">
    <property type="entry name" value="Translation factors"/>
    <property type="match status" value="1"/>
</dbReference>
<dbReference type="HAMAP" id="MF_00144">
    <property type="entry name" value="tRNA_thiouridyl_MnmA"/>
    <property type="match status" value="1"/>
</dbReference>
<dbReference type="InterPro" id="IPR046885">
    <property type="entry name" value="MnmA-like_C"/>
</dbReference>
<keyword evidence="2 9" id="KW-0808">Transferase</keyword>
<dbReference type="PANTHER" id="PTHR11933:SF5">
    <property type="entry name" value="MITOCHONDRIAL TRNA-SPECIFIC 2-THIOURIDYLASE 1"/>
    <property type="match status" value="1"/>
</dbReference>
<feature type="site" description="Interaction with tRNA" evidence="9">
    <location>
        <position position="325"/>
    </location>
</feature>
<feature type="active site" description="Nucleophile" evidence="9">
    <location>
        <position position="92"/>
    </location>
</feature>
<evidence type="ECO:0000256" key="6">
    <source>
        <dbReference type="ARBA" id="ARBA00022884"/>
    </source>
</evidence>
<evidence type="ECO:0000313" key="13">
    <source>
        <dbReference type="Proteomes" id="UP000189674"/>
    </source>
</evidence>
<dbReference type="GO" id="GO:0005737">
    <property type="term" value="C:cytoplasm"/>
    <property type="evidence" value="ECO:0007669"/>
    <property type="project" value="UniProtKB-SubCell"/>
</dbReference>
<dbReference type="Gene3D" id="2.30.30.280">
    <property type="entry name" value="Adenine nucleotide alpha hydrolases-like domains"/>
    <property type="match status" value="1"/>
</dbReference>
<dbReference type="CDD" id="cd01998">
    <property type="entry name" value="MnmA_TRMU-like"/>
    <property type="match status" value="1"/>
</dbReference>
<dbReference type="Proteomes" id="UP000189674">
    <property type="component" value="Chromosome"/>
</dbReference>
<dbReference type="GO" id="GO:0000049">
    <property type="term" value="F:tRNA binding"/>
    <property type="evidence" value="ECO:0007669"/>
    <property type="project" value="UniProtKB-KW"/>
</dbReference>
<keyword evidence="4 9" id="KW-0547">Nucleotide-binding</keyword>
<dbReference type="KEGG" id="alus:STSP2_02245"/>
<name>A0A1U9NN69_9BACT</name>
<feature type="site" description="Interaction with tRNA" evidence="9">
    <location>
        <position position="117"/>
    </location>
</feature>
<dbReference type="STRING" id="1936003.STSP2_02245"/>
<dbReference type="NCBIfam" id="NF001138">
    <property type="entry name" value="PRK00143.1"/>
    <property type="match status" value="1"/>
</dbReference>
<evidence type="ECO:0000256" key="5">
    <source>
        <dbReference type="ARBA" id="ARBA00022840"/>
    </source>
</evidence>
<keyword evidence="6 9" id="KW-0694">RNA-binding</keyword>
<keyword evidence="9" id="KW-0963">Cytoplasm</keyword>
<feature type="binding site" evidence="9">
    <location>
        <begin position="10"/>
        <end position="17"/>
    </location>
    <ligand>
        <name>ATP</name>
        <dbReference type="ChEBI" id="CHEBI:30616"/>
    </ligand>
</feature>
<evidence type="ECO:0000256" key="4">
    <source>
        <dbReference type="ARBA" id="ARBA00022741"/>
    </source>
</evidence>
<dbReference type="InterPro" id="IPR004506">
    <property type="entry name" value="MnmA-like"/>
</dbReference>